<dbReference type="GO" id="GO:0005737">
    <property type="term" value="C:cytoplasm"/>
    <property type="evidence" value="ECO:0000318"/>
    <property type="project" value="GO_Central"/>
</dbReference>
<feature type="compositionally biased region" description="Low complexity" evidence="1">
    <location>
        <begin position="379"/>
        <end position="391"/>
    </location>
</feature>
<evidence type="ECO:0000313" key="4">
    <source>
        <dbReference type="Proteomes" id="UP000001449"/>
    </source>
</evidence>
<dbReference type="Pfam" id="PF13662">
    <property type="entry name" value="Toprim_4"/>
    <property type="match status" value="1"/>
</dbReference>
<dbReference type="CDD" id="cd03364">
    <property type="entry name" value="TOPRIM_DnaG_primases"/>
    <property type="match status" value="1"/>
</dbReference>
<dbReference type="PANTHER" id="PTHR30313">
    <property type="entry name" value="DNA PRIMASE"/>
    <property type="match status" value="1"/>
</dbReference>
<dbReference type="STRING" id="35128.B8CDX1"/>
<feature type="region of interest" description="Disordered" evidence="1">
    <location>
        <begin position="670"/>
        <end position="701"/>
    </location>
</feature>
<dbReference type="PaxDb" id="35128-Thaps269893"/>
<evidence type="ECO:0000259" key="2">
    <source>
        <dbReference type="PROSITE" id="PS50880"/>
    </source>
</evidence>
<keyword evidence="4" id="KW-1185">Reference proteome</keyword>
<dbReference type="AlphaFoldDB" id="B8CDX1"/>
<dbReference type="InterPro" id="IPR006171">
    <property type="entry name" value="TOPRIM_dom"/>
</dbReference>
<dbReference type="InterPro" id="IPR037068">
    <property type="entry name" value="DNA_primase_core_N_sf"/>
</dbReference>
<dbReference type="Pfam" id="PF08275">
    <property type="entry name" value="DNAG_N"/>
    <property type="match status" value="1"/>
</dbReference>
<feature type="region of interest" description="Disordered" evidence="1">
    <location>
        <begin position="771"/>
        <end position="790"/>
    </location>
</feature>
<dbReference type="RefSeq" id="XP_002294335.1">
    <property type="nucleotide sequence ID" value="XM_002294299.1"/>
</dbReference>
<dbReference type="OMA" id="NETEPPD"/>
<dbReference type="Gene3D" id="3.40.1360.10">
    <property type="match status" value="1"/>
</dbReference>
<dbReference type="GO" id="GO:0006269">
    <property type="term" value="P:DNA replication, synthesis of primer"/>
    <property type="evidence" value="ECO:0000318"/>
    <property type="project" value="GO_Central"/>
</dbReference>
<reference evidence="3 4" key="1">
    <citation type="journal article" date="2004" name="Science">
        <title>The genome of the diatom Thalassiosira pseudonana: ecology, evolution, and metabolism.</title>
        <authorList>
            <person name="Armbrust E.V."/>
            <person name="Berges J.A."/>
            <person name="Bowler C."/>
            <person name="Green B.R."/>
            <person name="Martinez D."/>
            <person name="Putnam N.H."/>
            <person name="Zhou S."/>
            <person name="Allen A.E."/>
            <person name="Apt K.E."/>
            <person name="Bechner M."/>
            <person name="Brzezinski M.A."/>
            <person name="Chaal B.K."/>
            <person name="Chiovitti A."/>
            <person name="Davis A.K."/>
            <person name="Demarest M.S."/>
            <person name="Detter J.C."/>
            <person name="Glavina T."/>
            <person name="Goodstein D."/>
            <person name="Hadi M.Z."/>
            <person name="Hellsten U."/>
            <person name="Hildebrand M."/>
            <person name="Jenkins B.D."/>
            <person name="Jurka J."/>
            <person name="Kapitonov V.V."/>
            <person name="Kroger N."/>
            <person name="Lau W.W."/>
            <person name="Lane T.W."/>
            <person name="Larimer F.W."/>
            <person name="Lippmeier J.C."/>
            <person name="Lucas S."/>
            <person name="Medina M."/>
            <person name="Montsant A."/>
            <person name="Obornik M."/>
            <person name="Parker M.S."/>
            <person name="Palenik B."/>
            <person name="Pazour G.J."/>
            <person name="Richardson P.M."/>
            <person name="Rynearson T.A."/>
            <person name="Saito M.A."/>
            <person name="Schwartz D.C."/>
            <person name="Thamatrakoln K."/>
            <person name="Valentin K."/>
            <person name="Vardi A."/>
            <person name="Wilkerson F.P."/>
            <person name="Rokhsar D.S."/>
        </authorList>
    </citation>
    <scope>NUCLEOTIDE SEQUENCE [LARGE SCALE GENOMIC DNA]</scope>
    <source>
        <strain evidence="3 4">CCMP1335</strain>
    </source>
</reference>
<organism evidence="3 4">
    <name type="scientific">Thalassiosira pseudonana</name>
    <name type="common">Marine diatom</name>
    <name type="synonym">Cyclotella nana</name>
    <dbReference type="NCBI Taxonomy" id="35128"/>
    <lineage>
        <taxon>Eukaryota</taxon>
        <taxon>Sar</taxon>
        <taxon>Stramenopiles</taxon>
        <taxon>Ochrophyta</taxon>
        <taxon>Bacillariophyta</taxon>
        <taxon>Coscinodiscophyceae</taxon>
        <taxon>Thalassiosirophycidae</taxon>
        <taxon>Thalassiosirales</taxon>
        <taxon>Thalassiosiraceae</taxon>
        <taxon>Thalassiosira</taxon>
    </lineage>
</organism>
<dbReference type="InterPro" id="IPR050219">
    <property type="entry name" value="DnaG_primase"/>
</dbReference>
<dbReference type="InParanoid" id="B8CDX1"/>
<gene>
    <name evidence="3" type="ORF">THAPSDRAFT_269893</name>
</gene>
<sequence>MDRFRSRLMIPILDKSGQHVIGFGGRHLESNHGDEEEKSFTPAKYINSPDSPVFTKKFILFNEHKAKVAIGEKSKRTSVEREGDPSLLKALDKTPPVVIVEGYFDAIALSNVGVKSVVASMGTALPVEQLKIASDMADIPGGRIILCMDGDDAGKNAVERICSSNILTKTPELNRNEIYVATLPDEVKDPSDFVDYAGGGSKAKERFDIEVMDTAQPWDDWYVERILSRYNADAKDGADGSFSTLCDEVSSFLATFTNPADRTRRVYNIAEMLVDLIVKDSDRNSSSLGMMRVQMESDILNMASRKASVRESMERRIEQMDGFAGLATADKIDKLTRGEGMSSSVDDDERKMSKSALARINPPTPLSRIVKSTTRRPEFQSIRSQSQQQFRKSTRKATVQKPPREQHFVPHFNGFTFKHQSDRDWLGLTNNGNKKSTMYLGSTSSQADEQTRLRAQTPLFDTPKKLIPRKEEAVYFNSNRFLGERYLTPEAAQAGYTLGVNDIPSPGESLVDFTEKRLFERDADQMILQAESRLLHALSKFPQARNAMRTVYSASTFSPSNMKWTSEEREWLFLCLTGSPVINPPLPMELLDGGTPLQLYSHLSNREDCPNGAFGVLKSSWISGERKPLVRVIDSEVEASVNQQLDGDTTTATIISNFDPDEQATYEETDLDPVSSSSVSVEVEPAQSDWTEEGEENDSSDTIKGMLDEYFLDADDLFPSFNQNKIATETRAELTVQETVATLLRATATKRFATAKAKFSSVVNEMDRRVNEETVDTQQRPQSPKDGDFADLSSEELQDLFEILGTEVMEAQKSLYESDRSTDRVNAHLLDYSVSNGVQYKLSQAELERLDKLMEDHIANLPEDAHRPETWDGDGLYVFGEDEESDGVDAQFGGRDPDERGLPNGETKWA</sequence>
<evidence type="ECO:0000313" key="3">
    <source>
        <dbReference type="EMBL" id="EED88169.1"/>
    </source>
</evidence>
<evidence type="ECO:0000256" key="1">
    <source>
        <dbReference type="SAM" id="MobiDB-lite"/>
    </source>
</evidence>
<feature type="domain" description="Toprim" evidence="2">
    <location>
        <begin position="95"/>
        <end position="181"/>
    </location>
</feature>
<feature type="region of interest" description="Disordered" evidence="1">
    <location>
        <begin position="864"/>
        <end position="910"/>
    </location>
</feature>
<dbReference type="GeneID" id="7444170"/>
<feature type="compositionally biased region" description="Low complexity" evidence="1">
    <location>
        <begin position="674"/>
        <end position="684"/>
    </location>
</feature>
<accession>B8CDX1</accession>
<dbReference type="SMART" id="SM00493">
    <property type="entry name" value="TOPRIM"/>
    <property type="match status" value="1"/>
</dbReference>
<proteinExistence type="predicted"/>
<dbReference type="Proteomes" id="UP000001449">
    <property type="component" value="Chromosome 17"/>
</dbReference>
<feature type="compositionally biased region" description="Acidic residues" evidence="1">
    <location>
        <begin position="690"/>
        <end position="699"/>
    </location>
</feature>
<dbReference type="InterPro" id="IPR034151">
    <property type="entry name" value="TOPRIM_DnaG_bac"/>
</dbReference>
<dbReference type="eggNOG" id="ENOG502S0EV">
    <property type="taxonomic scope" value="Eukaryota"/>
</dbReference>
<dbReference type="InterPro" id="IPR013264">
    <property type="entry name" value="DNAG_N"/>
</dbReference>
<dbReference type="Gene3D" id="3.90.980.10">
    <property type="entry name" value="DNA primase, catalytic core, N-terminal domain"/>
    <property type="match status" value="1"/>
</dbReference>
<dbReference type="SUPFAM" id="SSF56731">
    <property type="entry name" value="DNA primase core"/>
    <property type="match status" value="1"/>
</dbReference>
<feature type="region of interest" description="Disordered" evidence="1">
    <location>
        <begin position="372"/>
        <end position="402"/>
    </location>
</feature>
<dbReference type="PANTHER" id="PTHR30313:SF2">
    <property type="entry name" value="DNA PRIMASE"/>
    <property type="match status" value="1"/>
</dbReference>
<dbReference type="KEGG" id="tps:THAPSDRAFT_269893"/>
<dbReference type="HOGENOM" id="CLU_319471_0_0_1"/>
<protein>
    <recommendedName>
        <fullName evidence="2">Toprim domain-containing protein</fullName>
    </recommendedName>
</protein>
<name>B8CDX1_THAPS</name>
<reference evidence="3 4" key="2">
    <citation type="journal article" date="2008" name="Nature">
        <title>The Phaeodactylum genome reveals the evolutionary history of diatom genomes.</title>
        <authorList>
            <person name="Bowler C."/>
            <person name="Allen A.E."/>
            <person name="Badger J.H."/>
            <person name="Grimwood J."/>
            <person name="Jabbari K."/>
            <person name="Kuo A."/>
            <person name="Maheswari U."/>
            <person name="Martens C."/>
            <person name="Maumus F."/>
            <person name="Otillar R.P."/>
            <person name="Rayko E."/>
            <person name="Salamov A."/>
            <person name="Vandepoele K."/>
            <person name="Beszteri B."/>
            <person name="Gruber A."/>
            <person name="Heijde M."/>
            <person name="Katinka M."/>
            <person name="Mock T."/>
            <person name="Valentin K."/>
            <person name="Verret F."/>
            <person name="Berges J.A."/>
            <person name="Brownlee C."/>
            <person name="Cadoret J.P."/>
            <person name="Chiovitti A."/>
            <person name="Choi C.J."/>
            <person name="Coesel S."/>
            <person name="De Martino A."/>
            <person name="Detter J.C."/>
            <person name="Durkin C."/>
            <person name="Falciatore A."/>
            <person name="Fournet J."/>
            <person name="Haruta M."/>
            <person name="Huysman M.J."/>
            <person name="Jenkins B.D."/>
            <person name="Jiroutova K."/>
            <person name="Jorgensen R.E."/>
            <person name="Joubert Y."/>
            <person name="Kaplan A."/>
            <person name="Kroger N."/>
            <person name="Kroth P.G."/>
            <person name="La Roche J."/>
            <person name="Lindquist E."/>
            <person name="Lommer M."/>
            <person name="Martin-Jezequel V."/>
            <person name="Lopez P.J."/>
            <person name="Lucas S."/>
            <person name="Mangogna M."/>
            <person name="McGinnis K."/>
            <person name="Medlin L.K."/>
            <person name="Montsant A."/>
            <person name="Oudot-Le Secq M.P."/>
            <person name="Napoli C."/>
            <person name="Obornik M."/>
            <person name="Parker M.S."/>
            <person name="Petit J.L."/>
            <person name="Porcel B.M."/>
            <person name="Poulsen N."/>
            <person name="Robison M."/>
            <person name="Rychlewski L."/>
            <person name="Rynearson T.A."/>
            <person name="Schmutz J."/>
            <person name="Shapiro H."/>
            <person name="Siaut M."/>
            <person name="Stanley M."/>
            <person name="Sussman M.R."/>
            <person name="Taylor A.R."/>
            <person name="Vardi A."/>
            <person name="von Dassow P."/>
            <person name="Vyverman W."/>
            <person name="Willis A."/>
            <person name="Wyrwicz L.S."/>
            <person name="Rokhsar D.S."/>
            <person name="Weissenbach J."/>
            <person name="Armbrust E.V."/>
            <person name="Green B.R."/>
            <person name="Van de Peer Y."/>
            <person name="Grigoriev I.V."/>
        </authorList>
    </citation>
    <scope>NUCLEOTIDE SEQUENCE [LARGE SCALE GENOMIC DNA]</scope>
    <source>
        <strain evidence="3 4">CCMP1335</strain>
    </source>
</reference>
<dbReference type="EMBL" id="CM000651">
    <property type="protein sequence ID" value="EED88169.1"/>
    <property type="molecule type" value="Genomic_DNA"/>
</dbReference>
<dbReference type="PROSITE" id="PS50880">
    <property type="entry name" value="TOPRIM"/>
    <property type="match status" value="1"/>
</dbReference>